<organism evidence="5 6">
    <name type="scientific">Haloterrigena turkmenica (strain ATCC 51198 / DSM 5511 / JCM 9101 / NCIMB 13204 / VKM B-1734 / 4k)</name>
    <name type="common">Halococcus turkmenicus</name>
    <dbReference type="NCBI Taxonomy" id="543526"/>
    <lineage>
        <taxon>Archaea</taxon>
        <taxon>Methanobacteriati</taxon>
        <taxon>Methanobacteriota</taxon>
        <taxon>Stenosarchaea group</taxon>
        <taxon>Halobacteria</taxon>
        <taxon>Halobacteriales</taxon>
        <taxon>Natrialbaceae</taxon>
        <taxon>Haloterrigena</taxon>
    </lineage>
</organism>
<dbReference type="GO" id="GO:0097588">
    <property type="term" value="P:archaeal or bacterial-type flagellum-dependent cell motility"/>
    <property type="evidence" value="ECO:0007669"/>
    <property type="project" value="InterPro"/>
</dbReference>
<feature type="compositionally biased region" description="Gly residues" evidence="3">
    <location>
        <begin position="75"/>
        <end position="87"/>
    </location>
</feature>
<keyword evidence="2" id="KW-0974">Archaeal flagellum</keyword>
<feature type="region of interest" description="Disordered" evidence="3">
    <location>
        <begin position="14"/>
        <end position="133"/>
    </location>
</feature>
<evidence type="ECO:0000256" key="2">
    <source>
        <dbReference type="ARBA" id="ARBA00022440"/>
    </source>
</evidence>
<comment type="subcellular location">
    <subcellularLocation>
        <location evidence="1">Archaeal flagellum</location>
    </subcellularLocation>
</comment>
<evidence type="ECO:0000256" key="3">
    <source>
        <dbReference type="SAM" id="MobiDB-lite"/>
    </source>
</evidence>
<dbReference type="HOGENOM" id="CLU_699442_0_0_2"/>
<dbReference type="InterPro" id="IPR052494">
    <property type="entry name" value="Flagella_assembly_related"/>
</dbReference>
<dbReference type="Pfam" id="PF04659">
    <property type="entry name" value="Arch_fla_DE"/>
    <property type="match status" value="1"/>
</dbReference>
<keyword evidence="5" id="KW-0966">Cell projection</keyword>
<dbReference type="eggNOG" id="arCOG02963">
    <property type="taxonomic scope" value="Archaea"/>
</dbReference>
<protein>
    <submittedName>
        <fullName evidence="5">Flagella accessory C family protein</fullName>
    </submittedName>
</protein>
<dbReference type="KEGG" id="htu:Htur_3416"/>
<dbReference type="OrthoDB" id="121879at2157"/>
<feature type="compositionally biased region" description="Acidic residues" evidence="3">
    <location>
        <begin position="34"/>
        <end position="45"/>
    </location>
</feature>
<name>D2RQA2_HALTV</name>
<dbReference type="Proteomes" id="UP000001903">
    <property type="component" value="Chromosome"/>
</dbReference>
<evidence type="ECO:0000259" key="4">
    <source>
        <dbReference type="Pfam" id="PF04659"/>
    </source>
</evidence>
<dbReference type="GO" id="GO:0097589">
    <property type="term" value="C:archaeal-type flagellum"/>
    <property type="evidence" value="ECO:0007669"/>
    <property type="project" value="UniProtKB-SubCell"/>
</dbReference>
<feature type="compositionally biased region" description="Acidic residues" evidence="3">
    <location>
        <begin position="63"/>
        <end position="74"/>
    </location>
</feature>
<proteinExistence type="predicted"/>
<keyword evidence="6" id="KW-1185">Reference proteome</keyword>
<keyword evidence="5" id="KW-0282">Flagellum</keyword>
<dbReference type="AlphaFoldDB" id="D2RQA2"/>
<gene>
    <name evidence="5" type="ordered locus">Htur_3416</name>
</gene>
<reference evidence="5 6" key="1">
    <citation type="journal article" date="2010" name="Stand. Genomic Sci.">
        <title>Complete genome sequence of Haloterrigena turkmenica type strain (4k).</title>
        <authorList>
            <person name="Saunders E."/>
            <person name="Tindall B.J."/>
            <person name="Fahnrich R."/>
            <person name="Lapidus A."/>
            <person name="Copeland A."/>
            <person name="Del Rio T.G."/>
            <person name="Lucas S."/>
            <person name="Chen F."/>
            <person name="Tice H."/>
            <person name="Cheng J.F."/>
            <person name="Han C."/>
            <person name="Detter J.C."/>
            <person name="Bruce D."/>
            <person name="Goodwin L."/>
            <person name="Chain P."/>
            <person name="Pitluck S."/>
            <person name="Pati A."/>
            <person name="Ivanova N."/>
            <person name="Mavromatis K."/>
            <person name="Chen A."/>
            <person name="Palaniappan K."/>
            <person name="Land M."/>
            <person name="Hauser L."/>
            <person name="Chang Y.J."/>
            <person name="Jeffries C.D."/>
            <person name="Brettin T."/>
            <person name="Rohde M."/>
            <person name="Goker M."/>
            <person name="Bristow J."/>
            <person name="Eisen J.A."/>
            <person name="Markowitz V."/>
            <person name="Hugenholtz P."/>
            <person name="Klenk H.P."/>
            <person name="Kyrpides N.C."/>
        </authorList>
    </citation>
    <scope>NUCLEOTIDE SEQUENCE [LARGE SCALE GENOMIC DNA]</scope>
    <source>
        <strain evidence="6">ATCC 51198 / DSM 5511 / JCM 9101 / NCIMB 13204 / VKM B-1734 / 4k</strain>
    </source>
</reference>
<dbReference type="Pfam" id="PF05377">
    <property type="entry name" value="FlaC_arch"/>
    <property type="match status" value="1"/>
</dbReference>
<feature type="region of interest" description="Disordered" evidence="3">
    <location>
        <begin position="153"/>
        <end position="200"/>
    </location>
</feature>
<dbReference type="PANTHER" id="PTHR40698">
    <property type="entry name" value="FLAGELLA-RELATED PROTEIN E-RELATED-RELATED"/>
    <property type="match status" value="1"/>
</dbReference>
<evidence type="ECO:0000256" key="1">
    <source>
        <dbReference type="ARBA" id="ARBA00004618"/>
    </source>
</evidence>
<feature type="region of interest" description="Disordered" evidence="3">
    <location>
        <begin position="213"/>
        <end position="280"/>
    </location>
</feature>
<dbReference type="RefSeq" id="WP_012944535.1">
    <property type="nucleotide sequence ID" value="NC_013743.1"/>
</dbReference>
<dbReference type="EMBL" id="CP001860">
    <property type="protein sequence ID" value="ADB62279.1"/>
    <property type="molecule type" value="Genomic_DNA"/>
</dbReference>
<dbReference type="InterPro" id="IPR006752">
    <property type="entry name" value="Arch_fla_DE"/>
</dbReference>
<dbReference type="STRING" id="543526.Htur_3416"/>
<feature type="compositionally biased region" description="Polar residues" evidence="3">
    <location>
        <begin position="119"/>
        <end position="128"/>
    </location>
</feature>
<dbReference type="PANTHER" id="PTHR40698:SF1">
    <property type="entry name" value="FLAGELLA-RELATED PROTEIN D-RELATED"/>
    <property type="match status" value="1"/>
</dbReference>
<evidence type="ECO:0000313" key="5">
    <source>
        <dbReference type="EMBL" id="ADB62279.1"/>
    </source>
</evidence>
<accession>D2RQA2</accession>
<dbReference type="InterPro" id="IPR009205">
    <property type="entry name" value="FlaC_arc"/>
</dbReference>
<sequence>MNFGLASLRELIEDFLTNSGGRRGRQREQRREESDEFGGEPEAESATDGQSRETESGSHDGTSESEPESTESDSGDGGSRSGGGFFGRGSSDDEDDIDDLFYRIEELEEELQDKETELGSVQDSQQHVAEQVEEMNDRVQRLLGVYDQVTDDVNPFTGEGEAQNGFGVFGEDEKRRDGSSSAPGIESRLAADSTASDETVSFDDLKGVIEDAAATQSSGGERIAFDEDDVDENDTRVEVQATESVDEPETTSDAAGTDAGVGTDSSDADDSEDDPDDATLSTLADTYATDIIVFEWLTRLVRTGGSAATLRAISYYAEIGWIGEDVKTHLEDVLSGPDLDMHVDPGSTPEELTAEDHADSYTYIMKLQEIHETKAEVEPEHDRAPESELGT</sequence>
<keyword evidence="5" id="KW-0969">Cilium</keyword>
<feature type="domain" description="Archaeal flagella protein FlaD/E" evidence="4">
    <location>
        <begin position="277"/>
        <end position="368"/>
    </location>
</feature>
<feature type="compositionally biased region" description="Basic and acidic residues" evidence="3">
    <location>
        <begin position="50"/>
        <end position="62"/>
    </location>
</feature>
<dbReference type="eggNOG" id="arCOG02964">
    <property type="taxonomic scope" value="Archaea"/>
</dbReference>
<dbReference type="GeneID" id="8744036"/>
<feature type="compositionally biased region" description="Acidic residues" evidence="3">
    <location>
        <begin position="266"/>
        <end position="277"/>
    </location>
</feature>
<evidence type="ECO:0000313" key="6">
    <source>
        <dbReference type="Proteomes" id="UP000001903"/>
    </source>
</evidence>